<dbReference type="AlphaFoldDB" id="A0A9P5ZT52"/>
<name>A0A9P5ZT52_PLEER</name>
<proteinExistence type="predicted"/>
<comment type="caution">
    <text evidence="1">The sequence shown here is derived from an EMBL/GenBank/DDBJ whole genome shotgun (WGS) entry which is preliminary data.</text>
</comment>
<dbReference type="Proteomes" id="UP000807025">
    <property type="component" value="Unassembled WGS sequence"/>
</dbReference>
<protein>
    <submittedName>
        <fullName evidence="1">Uncharacterized protein</fullName>
    </submittedName>
</protein>
<evidence type="ECO:0000313" key="1">
    <source>
        <dbReference type="EMBL" id="KAF9492210.1"/>
    </source>
</evidence>
<accession>A0A9P5ZT52</accession>
<gene>
    <name evidence="1" type="ORF">BDN71DRAFT_1226203</name>
</gene>
<organism evidence="1 2">
    <name type="scientific">Pleurotus eryngii</name>
    <name type="common">Boletus of the steppes</name>
    <dbReference type="NCBI Taxonomy" id="5323"/>
    <lineage>
        <taxon>Eukaryota</taxon>
        <taxon>Fungi</taxon>
        <taxon>Dikarya</taxon>
        <taxon>Basidiomycota</taxon>
        <taxon>Agaricomycotina</taxon>
        <taxon>Agaricomycetes</taxon>
        <taxon>Agaricomycetidae</taxon>
        <taxon>Agaricales</taxon>
        <taxon>Pleurotineae</taxon>
        <taxon>Pleurotaceae</taxon>
        <taxon>Pleurotus</taxon>
    </lineage>
</organism>
<reference evidence="1" key="1">
    <citation type="submission" date="2020-11" db="EMBL/GenBank/DDBJ databases">
        <authorList>
            <consortium name="DOE Joint Genome Institute"/>
            <person name="Ahrendt S."/>
            <person name="Riley R."/>
            <person name="Andreopoulos W."/>
            <person name="Labutti K."/>
            <person name="Pangilinan J."/>
            <person name="Ruiz-Duenas F.J."/>
            <person name="Barrasa J.M."/>
            <person name="Sanchez-Garcia M."/>
            <person name="Camarero S."/>
            <person name="Miyauchi S."/>
            <person name="Serrano A."/>
            <person name="Linde D."/>
            <person name="Babiker R."/>
            <person name="Drula E."/>
            <person name="Ayuso-Fernandez I."/>
            <person name="Pacheco R."/>
            <person name="Padilla G."/>
            <person name="Ferreira P."/>
            <person name="Barriuso J."/>
            <person name="Kellner H."/>
            <person name="Castanera R."/>
            <person name="Alfaro M."/>
            <person name="Ramirez L."/>
            <person name="Pisabarro A.G."/>
            <person name="Kuo A."/>
            <person name="Tritt A."/>
            <person name="Lipzen A."/>
            <person name="He G."/>
            <person name="Yan M."/>
            <person name="Ng V."/>
            <person name="Cullen D."/>
            <person name="Martin F."/>
            <person name="Rosso M.-N."/>
            <person name="Henrissat B."/>
            <person name="Hibbett D."/>
            <person name="Martinez A.T."/>
            <person name="Grigoriev I.V."/>
        </authorList>
    </citation>
    <scope>NUCLEOTIDE SEQUENCE</scope>
    <source>
        <strain evidence="1">ATCC 90797</strain>
    </source>
</reference>
<keyword evidence="2" id="KW-1185">Reference proteome</keyword>
<evidence type="ECO:0000313" key="2">
    <source>
        <dbReference type="Proteomes" id="UP000807025"/>
    </source>
</evidence>
<sequence>MRSLSAALPLPPTKARTSCPDGWSLLFPMLRREAKRIYIICNQRLISIIKTNYRLPDVHSVHSILPAVYSQFPSLREYLLPHSHWPSTFSFATNLLGRRATQVTRVPALLSPRTHRLPTQDHYSMIVLHSLPSYVFLFFHILTCGIRDDGNAWTLDPAQSQQTRRTLQTLQTPNDSQRLLVPHFLLLWW</sequence>
<dbReference type="EMBL" id="MU154605">
    <property type="protein sequence ID" value="KAF9492210.1"/>
    <property type="molecule type" value="Genomic_DNA"/>
</dbReference>